<evidence type="ECO:0000256" key="2">
    <source>
        <dbReference type="ARBA" id="ARBA00022679"/>
    </source>
</evidence>
<dbReference type="Gene3D" id="3.40.50.150">
    <property type="entry name" value="Vaccinia Virus protein VP39"/>
    <property type="match status" value="1"/>
</dbReference>
<dbReference type="PANTHER" id="PTHR43861:SF1">
    <property type="entry name" value="TRANS-ACONITATE 2-METHYLTRANSFERASE"/>
    <property type="match status" value="1"/>
</dbReference>
<dbReference type="InterPro" id="IPR029063">
    <property type="entry name" value="SAM-dependent_MTases_sf"/>
</dbReference>
<proteinExistence type="predicted"/>
<organism evidence="4 5">
    <name type="scientific">Rhizobium halophytocola</name>
    <dbReference type="NCBI Taxonomy" id="735519"/>
    <lineage>
        <taxon>Bacteria</taxon>
        <taxon>Pseudomonadati</taxon>
        <taxon>Pseudomonadota</taxon>
        <taxon>Alphaproteobacteria</taxon>
        <taxon>Hyphomicrobiales</taxon>
        <taxon>Rhizobiaceae</taxon>
        <taxon>Rhizobium/Agrobacterium group</taxon>
        <taxon>Rhizobium</taxon>
    </lineage>
</organism>
<dbReference type="Proteomes" id="UP000759443">
    <property type="component" value="Unassembled WGS sequence"/>
</dbReference>
<name>A0ABS4DXP6_9HYPH</name>
<dbReference type="EMBL" id="JAGGJU010000004">
    <property type="protein sequence ID" value="MBP1850468.1"/>
    <property type="molecule type" value="Genomic_DNA"/>
</dbReference>
<accession>A0ABS4DXP6</accession>
<evidence type="ECO:0000256" key="1">
    <source>
        <dbReference type="ARBA" id="ARBA00022603"/>
    </source>
</evidence>
<comment type="caution">
    <text evidence="4">The sequence shown here is derived from an EMBL/GenBank/DDBJ whole genome shotgun (WGS) entry which is preliminary data.</text>
</comment>
<sequence length="200" mass="22154">MEPSAAIPGLYERHADAFDRTRGKTLFEKPWLDRFCAGLSPDAALLDLGCGTGEPIAADLVRRGYRVTGIDTSSRMIALCKARLPTAEWHVGDMRHIALGRTFEGIIAWHSFFHLTADDQRRMFAIFSKHLRADGALMFTSGSKAGVAIGVFEGEALFHESLASRAYRELLDENGFTVVEHVRDDRTCGGATVWLATRRL</sequence>
<dbReference type="InterPro" id="IPR041698">
    <property type="entry name" value="Methyltransf_25"/>
</dbReference>
<evidence type="ECO:0000259" key="3">
    <source>
        <dbReference type="Pfam" id="PF13649"/>
    </source>
</evidence>
<dbReference type="RefSeq" id="WP_209944193.1">
    <property type="nucleotide sequence ID" value="NZ_JAGGJU010000004.1"/>
</dbReference>
<dbReference type="GO" id="GO:0032259">
    <property type="term" value="P:methylation"/>
    <property type="evidence" value="ECO:0007669"/>
    <property type="project" value="UniProtKB-KW"/>
</dbReference>
<dbReference type="Pfam" id="PF13649">
    <property type="entry name" value="Methyltransf_25"/>
    <property type="match status" value="1"/>
</dbReference>
<dbReference type="GO" id="GO:0008168">
    <property type="term" value="F:methyltransferase activity"/>
    <property type="evidence" value="ECO:0007669"/>
    <property type="project" value="UniProtKB-KW"/>
</dbReference>
<dbReference type="CDD" id="cd02440">
    <property type="entry name" value="AdoMet_MTases"/>
    <property type="match status" value="1"/>
</dbReference>
<protein>
    <submittedName>
        <fullName evidence="4">SAM-dependent methyltransferase</fullName>
    </submittedName>
</protein>
<dbReference type="PANTHER" id="PTHR43861">
    <property type="entry name" value="TRANS-ACONITATE 2-METHYLTRANSFERASE-RELATED"/>
    <property type="match status" value="1"/>
</dbReference>
<keyword evidence="5" id="KW-1185">Reference proteome</keyword>
<evidence type="ECO:0000313" key="5">
    <source>
        <dbReference type="Proteomes" id="UP000759443"/>
    </source>
</evidence>
<keyword evidence="2" id="KW-0808">Transferase</keyword>
<feature type="domain" description="Methyltransferase" evidence="3">
    <location>
        <begin position="46"/>
        <end position="135"/>
    </location>
</feature>
<keyword evidence="1 4" id="KW-0489">Methyltransferase</keyword>
<reference evidence="4 5" key="1">
    <citation type="submission" date="2021-03" db="EMBL/GenBank/DDBJ databases">
        <title>Genomic Encyclopedia of Type Strains, Phase IV (KMG-IV): sequencing the most valuable type-strain genomes for metagenomic binning, comparative biology and taxonomic classification.</title>
        <authorList>
            <person name="Goeker M."/>
        </authorList>
    </citation>
    <scope>NUCLEOTIDE SEQUENCE [LARGE SCALE GENOMIC DNA]</scope>
    <source>
        <strain evidence="4 5">DSM 21600</strain>
    </source>
</reference>
<dbReference type="SUPFAM" id="SSF53335">
    <property type="entry name" value="S-adenosyl-L-methionine-dependent methyltransferases"/>
    <property type="match status" value="1"/>
</dbReference>
<evidence type="ECO:0000313" key="4">
    <source>
        <dbReference type="EMBL" id="MBP1850468.1"/>
    </source>
</evidence>
<gene>
    <name evidence="4" type="ORF">J2Z17_001902</name>
</gene>